<dbReference type="InterPro" id="IPR036174">
    <property type="entry name" value="Znf_Sec23_Sec24_sf"/>
</dbReference>
<dbReference type="Gene3D" id="2.60.40.1670">
    <property type="entry name" value="beta-sandwich domain of Sec23/24"/>
    <property type="match status" value="1"/>
</dbReference>
<name>A0AAX4HD32_9ASCO</name>
<organism evidence="5 6">
    <name type="scientific">Australozyma saopauloensis</name>
    <dbReference type="NCBI Taxonomy" id="291208"/>
    <lineage>
        <taxon>Eukaryota</taxon>
        <taxon>Fungi</taxon>
        <taxon>Dikarya</taxon>
        <taxon>Ascomycota</taxon>
        <taxon>Saccharomycotina</taxon>
        <taxon>Pichiomycetes</taxon>
        <taxon>Metschnikowiaceae</taxon>
        <taxon>Australozyma</taxon>
    </lineage>
</organism>
<dbReference type="Gene3D" id="3.40.50.410">
    <property type="entry name" value="von Willebrand factor, type A domain"/>
    <property type="match status" value="1"/>
</dbReference>
<dbReference type="InterPro" id="IPR006896">
    <property type="entry name" value="Sec23/24_trunk_dom"/>
</dbReference>
<dbReference type="GO" id="GO:0030127">
    <property type="term" value="C:COPII vesicle coat"/>
    <property type="evidence" value="ECO:0007669"/>
    <property type="project" value="InterPro"/>
</dbReference>
<accession>A0AAX4HD32</accession>
<dbReference type="InterPro" id="IPR036180">
    <property type="entry name" value="Gelsolin-like_dom_sf"/>
</dbReference>
<dbReference type="Pfam" id="PF08033">
    <property type="entry name" value="Sec23_BS"/>
    <property type="match status" value="1"/>
</dbReference>
<dbReference type="PANTHER" id="PTHR13803">
    <property type="entry name" value="SEC24-RELATED PROTEIN"/>
    <property type="match status" value="1"/>
</dbReference>
<dbReference type="InterPro" id="IPR006895">
    <property type="entry name" value="Znf_Sec23_Sec24"/>
</dbReference>
<evidence type="ECO:0000259" key="4">
    <source>
        <dbReference type="Pfam" id="PF08033"/>
    </source>
</evidence>
<dbReference type="SUPFAM" id="SSF53300">
    <property type="entry name" value="vWA-like"/>
    <property type="match status" value="1"/>
</dbReference>
<feature type="domain" description="Sec23/Sec24 trunk" evidence="3">
    <location>
        <begin position="214"/>
        <end position="451"/>
    </location>
</feature>
<dbReference type="GO" id="GO:0090110">
    <property type="term" value="P:COPII-coated vesicle cargo loading"/>
    <property type="evidence" value="ECO:0007669"/>
    <property type="project" value="TreeGrafter"/>
</dbReference>
<proteinExistence type="inferred from homology"/>
<gene>
    <name evidence="5" type="ORF">PUMCH_003794</name>
</gene>
<reference evidence="5 6" key="1">
    <citation type="submission" date="2023-10" db="EMBL/GenBank/DDBJ databases">
        <title>Draft Genome Sequence of Candida saopaulonensis from a very Premature Infant with Sepsis.</title>
        <authorList>
            <person name="Ning Y."/>
            <person name="Dai R."/>
            <person name="Xiao M."/>
            <person name="Xu Y."/>
            <person name="Yan Q."/>
            <person name="Zhang L."/>
        </authorList>
    </citation>
    <scope>NUCLEOTIDE SEQUENCE [LARGE SCALE GENOMIC DNA]</scope>
    <source>
        <strain evidence="5 6">19XY460</strain>
    </source>
</reference>
<dbReference type="SUPFAM" id="SSF82754">
    <property type="entry name" value="C-terminal, gelsolin-like domain of Sec23/24"/>
    <property type="match status" value="1"/>
</dbReference>
<dbReference type="InterPro" id="IPR036465">
    <property type="entry name" value="vWFA_dom_sf"/>
</dbReference>
<dbReference type="InterPro" id="IPR036175">
    <property type="entry name" value="Sec23/24_helical_dom_sf"/>
</dbReference>
<keyword evidence="6" id="KW-1185">Reference proteome</keyword>
<dbReference type="GO" id="GO:0008270">
    <property type="term" value="F:zinc ion binding"/>
    <property type="evidence" value="ECO:0007669"/>
    <property type="project" value="InterPro"/>
</dbReference>
<comment type="similarity">
    <text evidence="1">Belongs to the SEC23/SEC24 family. SEC24 subfamily.</text>
</comment>
<dbReference type="Proteomes" id="UP001338582">
    <property type="component" value="Chromosome 4"/>
</dbReference>
<sequence length="897" mass="102109">MHPPRRKNRPDITNELWEDQASVAESRHNQHDYYSTPVHLASSGSTGYRSFFSVDSIDAPLAGTQYHSVDQGNATSKFVRSSMNVIPRTEKLYKEINMPFSLIVRPFAPLLETEEPISAVVFPDVKRSGQSYRCRKCGTYFNPNVKISQQKYYFCNVCTTKNRWPLMNYELGDLPDEQTRCPKLKKGVFDINIPASKDPVEEKWHYHIIIIDKSREGHLFEYPSHVAESLSLIMRGSSGVEPKPRLKIALLLCDEVVQYFKFLKKSKECSFHLLDSGTGAGVVVPDMFVNCNKAAAYVKLIKTAIKGLKYREKQSAQGPCFYEALGIAANCLNTVKGGKITTLLSRKPHNHFNRSAINLWVTNLNDLSIVTKHLSLSKKNEKGRSSLKSAINCQRIFSAGISVDVFMVGKTSETFEEICSLVYATKGKYMRWTNFSKVRDSANVERELFNSIWGVIGYLCEIKISCSPALEVEQYNGFDDEQLSKRRKKPFSYDIKVPALGEPFSLTTTMNYCGDICSEDCFFQMSVAYYDVAGTRKVRVINYSLPVTSSIGRVFDYMELDGMVGALLHHGLVLSLDSSPLKCRGELHTVVSKMLQNYESIYKKRVTDTMKKNWIEPNGVLHPALLCHILVYVWSISKRKSFRNKDLVREDERIADRLNLQFMPMERLTFLLYPALIDLGALKADECMRIKHKSNVHGFIKLPLFKQVSFSCLRKSVYMLCNGETIFVYIHPQADPRLINDLFGDRVNCSATFELLIDRFPEIDTLVSHQARNLADYFHRSIIGNPGPATITVTSVKQPDYHSFREALVEDTFPLQINDAYSSYSQYVQSVQNIISKQRPKIKPVPIEKQIFSQTDPPLFVEEVDGRTRLIFAAKSKIRSIRDTISQELGALFFSIL</sequence>
<dbReference type="Pfam" id="PF04811">
    <property type="entry name" value="Sec23_trunk"/>
    <property type="match status" value="1"/>
</dbReference>
<evidence type="ECO:0000256" key="1">
    <source>
        <dbReference type="ARBA" id="ARBA00008334"/>
    </source>
</evidence>
<dbReference type="Gene3D" id="2.30.30.380">
    <property type="entry name" value="Zn-finger domain of Sec23/24"/>
    <property type="match status" value="1"/>
</dbReference>
<dbReference type="Gene3D" id="1.20.120.730">
    <property type="entry name" value="Sec23/Sec24 helical domain"/>
    <property type="match status" value="1"/>
</dbReference>
<evidence type="ECO:0000313" key="5">
    <source>
        <dbReference type="EMBL" id="WPK26440.1"/>
    </source>
</evidence>
<feature type="domain" description="Zinc finger Sec23/Sec24-type" evidence="2">
    <location>
        <begin position="133"/>
        <end position="165"/>
    </location>
</feature>
<dbReference type="KEGG" id="asau:88174857"/>
<dbReference type="GO" id="GO:0070971">
    <property type="term" value="C:endoplasmic reticulum exit site"/>
    <property type="evidence" value="ECO:0007669"/>
    <property type="project" value="TreeGrafter"/>
</dbReference>
<protein>
    <submittedName>
        <fullName evidence="5">Uncharacterized protein</fullName>
    </submittedName>
</protein>
<dbReference type="GeneID" id="88174857"/>
<dbReference type="SUPFAM" id="SSF81995">
    <property type="entry name" value="beta-sandwich domain of Sec23/24"/>
    <property type="match status" value="1"/>
</dbReference>
<dbReference type="InterPro" id="IPR050550">
    <property type="entry name" value="SEC23_SEC24_subfamily"/>
</dbReference>
<dbReference type="SUPFAM" id="SSF82919">
    <property type="entry name" value="Zn-finger domain of Sec23/24"/>
    <property type="match status" value="1"/>
</dbReference>
<dbReference type="EMBL" id="CP138897">
    <property type="protein sequence ID" value="WPK26440.1"/>
    <property type="molecule type" value="Genomic_DNA"/>
</dbReference>
<dbReference type="Pfam" id="PF04810">
    <property type="entry name" value="zf-Sec23_Sec24"/>
    <property type="match status" value="1"/>
</dbReference>
<dbReference type="InterPro" id="IPR029006">
    <property type="entry name" value="ADF-H/Gelsolin-like_dom_sf"/>
</dbReference>
<evidence type="ECO:0000259" key="2">
    <source>
        <dbReference type="Pfam" id="PF04810"/>
    </source>
</evidence>
<dbReference type="RefSeq" id="XP_062878821.1">
    <property type="nucleotide sequence ID" value="XM_063022751.1"/>
</dbReference>
<dbReference type="AlphaFoldDB" id="A0AAX4HD32"/>
<dbReference type="InterPro" id="IPR012990">
    <property type="entry name" value="Beta-sandwich_Sec23_24"/>
</dbReference>
<feature type="domain" description="Sec23/Sec24 beta-sandwich" evidence="4">
    <location>
        <begin position="457"/>
        <end position="548"/>
    </location>
</feature>
<evidence type="ECO:0000313" key="6">
    <source>
        <dbReference type="Proteomes" id="UP001338582"/>
    </source>
</evidence>
<evidence type="ECO:0000259" key="3">
    <source>
        <dbReference type="Pfam" id="PF04811"/>
    </source>
</evidence>
<dbReference type="GO" id="GO:0000149">
    <property type="term" value="F:SNARE binding"/>
    <property type="evidence" value="ECO:0007669"/>
    <property type="project" value="TreeGrafter"/>
</dbReference>
<dbReference type="Gene3D" id="3.40.20.10">
    <property type="entry name" value="Severin"/>
    <property type="match status" value="1"/>
</dbReference>
<dbReference type="GO" id="GO:0006886">
    <property type="term" value="P:intracellular protein transport"/>
    <property type="evidence" value="ECO:0007669"/>
    <property type="project" value="InterPro"/>
</dbReference>
<dbReference type="SUPFAM" id="SSF81811">
    <property type="entry name" value="Helical domain of Sec23/24"/>
    <property type="match status" value="1"/>
</dbReference>